<dbReference type="RefSeq" id="WP_131906993.1">
    <property type="nucleotide sequence ID" value="NZ_BAAAFU010000001.1"/>
</dbReference>
<keyword evidence="3 6" id="KW-0489">Methyltransferase</keyword>
<feature type="domain" description="RlmG N-terminal" evidence="8">
    <location>
        <begin position="1"/>
        <end position="180"/>
    </location>
</feature>
<keyword evidence="10" id="KW-1185">Reference proteome</keyword>
<dbReference type="GO" id="GO:0005737">
    <property type="term" value="C:cytoplasm"/>
    <property type="evidence" value="ECO:0007669"/>
    <property type="project" value="UniProtKB-SubCell"/>
</dbReference>
<name>A0A4R1EZ41_9GAMM</name>
<dbReference type="PROSITE" id="PS00092">
    <property type="entry name" value="N6_MTASE"/>
    <property type="match status" value="1"/>
</dbReference>
<dbReference type="InterPro" id="IPR029063">
    <property type="entry name" value="SAM-dependent_MTases_sf"/>
</dbReference>
<dbReference type="Proteomes" id="UP000294887">
    <property type="component" value="Unassembled WGS sequence"/>
</dbReference>
<dbReference type="Gene3D" id="3.40.50.150">
    <property type="entry name" value="Vaccinia Virus protein VP39"/>
    <property type="match status" value="2"/>
</dbReference>
<evidence type="ECO:0000313" key="10">
    <source>
        <dbReference type="Proteomes" id="UP000294887"/>
    </source>
</evidence>
<dbReference type="InterPro" id="IPR046977">
    <property type="entry name" value="RsmC/RlmG"/>
</dbReference>
<comment type="similarity">
    <text evidence="6">Belongs to the methyltransferase superfamily. RlmG family.</text>
</comment>
<comment type="subcellular location">
    <subcellularLocation>
        <location evidence="6">Cytoplasm</location>
    </subcellularLocation>
</comment>
<evidence type="ECO:0000259" key="8">
    <source>
        <dbReference type="Pfam" id="PF26049"/>
    </source>
</evidence>
<evidence type="ECO:0000256" key="3">
    <source>
        <dbReference type="ARBA" id="ARBA00022603"/>
    </source>
</evidence>
<evidence type="ECO:0000256" key="4">
    <source>
        <dbReference type="ARBA" id="ARBA00022679"/>
    </source>
</evidence>
<keyword evidence="2 6" id="KW-0698">rRNA processing</keyword>
<dbReference type="InterPro" id="IPR002052">
    <property type="entry name" value="DNA_methylase_N6_adenine_CS"/>
</dbReference>
<dbReference type="CDD" id="cd02440">
    <property type="entry name" value="AdoMet_MTases"/>
    <property type="match status" value="1"/>
</dbReference>
<comment type="caution">
    <text evidence="9">The sequence shown here is derived from an EMBL/GenBank/DDBJ whole genome shotgun (WGS) entry which is preliminary data.</text>
</comment>
<dbReference type="HAMAP" id="MF_01859">
    <property type="entry name" value="23SrRNA_methyltr_G"/>
    <property type="match status" value="1"/>
</dbReference>
<evidence type="ECO:0000259" key="7">
    <source>
        <dbReference type="Pfam" id="PF05175"/>
    </source>
</evidence>
<dbReference type="AlphaFoldDB" id="A0A4R1EZ41"/>
<organism evidence="9 10">
    <name type="scientific">Cocleimonas flava</name>
    <dbReference type="NCBI Taxonomy" id="634765"/>
    <lineage>
        <taxon>Bacteria</taxon>
        <taxon>Pseudomonadati</taxon>
        <taxon>Pseudomonadota</taxon>
        <taxon>Gammaproteobacteria</taxon>
        <taxon>Thiotrichales</taxon>
        <taxon>Thiotrichaceae</taxon>
        <taxon>Cocleimonas</taxon>
    </lineage>
</organism>
<evidence type="ECO:0000256" key="6">
    <source>
        <dbReference type="HAMAP-Rule" id="MF_01859"/>
    </source>
</evidence>
<feature type="domain" description="Methyltransferase small" evidence="7">
    <location>
        <begin position="201"/>
        <end position="380"/>
    </location>
</feature>
<proteinExistence type="inferred from homology"/>
<dbReference type="InterPro" id="IPR017237">
    <property type="entry name" value="RLMG"/>
</dbReference>
<sequence length="387" mass="43163">METLNIRSGEFQLERLPKIKNDTLRGWDAADELLIETVLTDYSHLLVTPPLIANDSFGALALAFNEYSVHSWSDSFISHLATTHNLSLNKISASPVLIPSTKEAEGKYDLVLIKIPKTLSLLEDQLCRLKPHIHPETVIIGAAMSKHIHTSTLKLFEKIIGTTTTSRATKKARLIYAQNDQKNNVVSPYPKTIKDESSGINLQNFANVFANDHLDIGTRFFLETIKKHLNQHGEYAEQAPNIIDLGCGNGILGIAAKQLIPHAKISFTDESYAAIASAKINYSNETIDKNTDDAEFLMSNSLDQYKGDTPDLILCNPPFHQAHAVGDHIAWTMFKQSQQKLQKNGELWVVGNRHLAYHIKLKKLFGNCQTVASNKKFVILVATKNKK</sequence>
<evidence type="ECO:0000256" key="5">
    <source>
        <dbReference type="ARBA" id="ARBA00022691"/>
    </source>
</evidence>
<dbReference type="PIRSF" id="PIRSF037565">
    <property type="entry name" value="RRNA_m2G_Mtase_RsmD_prd"/>
    <property type="match status" value="1"/>
</dbReference>
<dbReference type="Pfam" id="PF05175">
    <property type="entry name" value="MTS"/>
    <property type="match status" value="1"/>
</dbReference>
<comment type="function">
    <text evidence="6">Specifically methylates the guanine in position 1835 (m2G1835) of 23S rRNA.</text>
</comment>
<dbReference type="EMBL" id="SMFQ01000004">
    <property type="protein sequence ID" value="TCJ85294.1"/>
    <property type="molecule type" value="Genomic_DNA"/>
</dbReference>
<dbReference type="GO" id="GO:0003676">
    <property type="term" value="F:nucleic acid binding"/>
    <property type="evidence" value="ECO:0007669"/>
    <property type="project" value="InterPro"/>
</dbReference>
<gene>
    <name evidence="6" type="primary">rlmG</name>
    <name evidence="9" type="ORF">EV695_3264</name>
</gene>
<keyword evidence="4 6" id="KW-0808">Transferase</keyword>
<dbReference type="GO" id="GO:0052916">
    <property type="term" value="F:23S rRNA (guanine(1835)-N(2))-methyltransferase activity"/>
    <property type="evidence" value="ECO:0007669"/>
    <property type="project" value="UniProtKB-EC"/>
</dbReference>
<dbReference type="EC" id="2.1.1.174" evidence="6"/>
<dbReference type="SUPFAM" id="SSF53335">
    <property type="entry name" value="S-adenosyl-L-methionine-dependent methyltransferases"/>
    <property type="match status" value="1"/>
</dbReference>
<keyword evidence="5 6" id="KW-0949">S-adenosyl-L-methionine</keyword>
<dbReference type="OrthoDB" id="29650at2"/>
<protein>
    <recommendedName>
        <fullName evidence="6">Ribosomal RNA large subunit methyltransferase G</fullName>
        <ecNumber evidence="6">2.1.1.174</ecNumber>
    </recommendedName>
    <alternativeName>
        <fullName evidence="6">23S rRNA m2G1835 methyltransferase</fullName>
    </alternativeName>
    <alternativeName>
        <fullName evidence="6">rRNA (guanine-N(2)-)-methyltransferase RlmG</fullName>
    </alternativeName>
</protein>
<evidence type="ECO:0000313" key="9">
    <source>
        <dbReference type="EMBL" id="TCJ85294.1"/>
    </source>
</evidence>
<evidence type="ECO:0000256" key="2">
    <source>
        <dbReference type="ARBA" id="ARBA00022552"/>
    </source>
</evidence>
<dbReference type="PANTHER" id="PTHR47816:SF5">
    <property type="entry name" value="RIBOSOMAL RNA LARGE SUBUNIT METHYLTRANSFERASE G"/>
    <property type="match status" value="1"/>
</dbReference>
<dbReference type="InterPro" id="IPR058679">
    <property type="entry name" value="RlmG_N"/>
</dbReference>
<evidence type="ECO:0000256" key="1">
    <source>
        <dbReference type="ARBA" id="ARBA00022490"/>
    </source>
</evidence>
<comment type="catalytic activity">
    <reaction evidence="6">
        <text>guanosine(1835) in 23S rRNA + S-adenosyl-L-methionine = N(2)-methylguanosine(1835) in 23S rRNA + S-adenosyl-L-homocysteine + H(+)</text>
        <dbReference type="Rhea" id="RHEA:42744"/>
        <dbReference type="Rhea" id="RHEA-COMP:10217"/>
        <dbReference type="Rhea" id="RHEA-COMP:10218"/>
        <dbReference type="ChEBI" id="CHEBI:15378"/>
        <dbReference type="ChEBI" id="CHEBI:57856"/>
        <dbReference type="ChEBI" id="CHEBI:59789"/>
        <dbReference type="ChEBI" id="CHEBI:74269"/>
        <dbReference type="ChEBI" id="CHEBI:74481"/>
        <dbReference type="EC" id="2.1.1.174"/>
    </reaction>
</comment>
<dbReference type="PANTHER" id="PTHR47816">
    <property type="entry name" value="RIBOSOMAL RNA SMALL SUBUNIT METHYLTRANSFERASE C"/>
    <property type="match status" value="1"/>
</dbReference>
<reference evidence="9 10" key="1">
    <citation type="submission" date="2019-03" db="EMBL/GenBank/DDBJ databases">
        <title>Genomic Encyclopedia of Type Strains, Phase IV (KMG-IV): sequencing the most valuable type-strain genomes for metagenomic binning, comparative biology and taxonomic classification.</title>
        <authorList>
            <person name="Goeker M."/>
        </authorList>
    </citation>
    <scope>NUCLEOTIDE SEQUENCE [LARGE SCALE GENOMIC DNA]</scope>
    <source>
        <strain evidence="9 10">DSM 24830</strain>
    </source>
</reference>
<accession>A0A4R1EZ41</accession>
<dbReference type="Pfam" id="PF26049">
    <property type="entry name" value="RLMG_N"/>
    <property type="match status" value="1"/>
</dbReference>
<dbReference type="InterPro" id="IPR007848">
    <property type="entry name" value="Small_mtfrase_dom"/>
</dbReference>
<keyword evidence="1 6" id="KW-0963">Cytoplasm</keyword>